<feature type="region of interest" description="Disordered" evidence="4">
    <location>
        <begin position="180"/>
        <end position="218"/>
    </location>
</feature>
<dbReference type="EMBL" id="JAHBFI010000014">
    <property type="protein sequence ID" value="MBZ5962728.1"/>
    <property type="molecule type" value="Genomic_DNA"/>
</dbReference>
<dbReference type="InterPro" id="IPR003593">
    <property type="entry name" value="AAA+_ATPase"/>
</dbReference>
<sequence>MMIDVKNISFQFDQGNIVFDNINFRLSEGHIGIVGDNGVGKTTLINLISGRLLPQKGTISLEGKVKIVSQFNDWEDYHSPGELQLQRLKDAVFSNPDILLLDEPTSNLDKNGIKVLSGLIRHFSGIVLLISHDFDFLDSTTDNILLIENRRAELYEQKFEDFQLEYEKKRHKEFQMYEVQKKQKNQQRKSVQRLQEKSQRSKKVRGISNSDKKAKGLAGKYDKVQNRLATSAKNMRQALNDNHYDSKPFTKIGLKILSYYQNSGKISMQLSFSNVKVNENYLVNSPFKINIKSGHVLSLLGDNGVGKTSLLDKLFQKLDEKNVHVNYFHQNINQDWCSSIPLITQLMNKSGIREEIILEVAGALGVNREMLTRSPNKLSGGQLLKVQLILCLISAFDVLILDEPTNYLDYDGVVALTTYINDSKAALVIVSHDKRFIENVTTDVVVIENKKVVDYLTLQDYFNS</sequence>
<dbReference type="InterPro" id="IPR050611">
    <property type="entry name" value="ABCF"/>
</dbReference>
<dbReference type="InterPro" id="IPR003439">
    <property type="entry name" value="ABC_transporter-like_ATP-bd"/>
</dbReference>
<dbReference type="PROSITE" id="PS50893">
    <property type="entry name" value="ABC_TRANSPORTER_2"/>
    <property type="match status" value="1"/>
</dbReference>
<feature type="domain" description="ABC transporter" evidence="5">
    <location>
        <begin position="3"/>
        <end position="464"/>
    </location>
</feature>
<comment type="caution">
    <text evidence="6">The sequence shown here is derived from an EMBL/GenBank/DDBJ whole genome shotgun (WGS) entry which is preliminary data.</text>
</comment>
<dbReference type="GO" id="GO:0005524">
    <property type="term" value="F:ATP binding"/>
    <property type="evidence" value="ECO:0007669"/>
    <property type="project" value="UniProtKB-KW"/>
</dbReference>
<gene>
    <name evidence="6" type="ORF">KIJ12_06155</name>
</gene>
<dbReference type="CDD" id="cd03221">
    <property type="entry name" value="ABCF_EF-3"/>
    <property type="match status" value="1"/>
</dbReference>
<dbReference type="PANTHER" id="PTHR19211:SF14">
    <property type="entry name" value="ATP-BINDING CASSETTE SUB-FAMILY F MEMBER 1"/>
    <property type="match status" value="1"/>
</dbReference>
<dbReference type="PANTHER" id="PTHR19211">
    <property type="entry name" value="ATP-BINDING TRANSPORT PROTEIN-RELATED"/>
    <property type="match status" value="1"/>
</dbReference>
<evidence type="ECO:0000256" key="2">
    <source>
        <dbReference type="ARBA" id="ARBA00022741"/>
    </source>
</evidence>
<dbReference type="GO" id="GO:0016887">
    <property type="term" value="F:ATP hydrolysis activity"/>
    <property type="evidence" value="ECO:0007669"/>
    <property type="project" value="InterPro"/>
</dbReference>
<evidence type="ECO:0000256" key="3">
    <source>
        <dbReference type="ARBA" id="ARBA00022840"/>
    </source>
</evidence>
<proteinExistence type="predicted"/>
<dbReference type="Gene3D" id="3.40.50.300">
    <property type="entry name" value="P-loop containing nucleotide triphosphate hydrolases"/>
    <property type="match status" value="3"/>
</dbReference>
<protein>
    <submittedName>
        <fullName evidence="6">ABC-F family ATP-binding cassette domain-containing protein</fullName>
    </submittedName>
</protein>
<keyword evidence="3 6" id="KW-0067">ATP-binding</keyword>
<dbReference type="InterPro" id="IPR027417">
    <property type="entry name" value="P-loop_NTPase"/>
</dbReference>
<keyword evidence="2" id="KW-0547">Nucleotide-binding</keyword>
<evidence type="ECO:0000313" key="6">
    <source>
        <dbReference type="EMBL" id="MBZ5962728.1"/>
    </source>
</evidence>
<name>A0A9Q3XT38_9LACO</name>
<evidence type="ECO:0000256" key="1">
    <source>
        <dbReference type="ARBA" id="ARBA00022737"/>
    </source>
</evidence>
<dbReference type="SUPFAM" id="SSF52540">
    <property type="entry name" value="P-loop containing nucleoside triphosphate hydrolases"/>
    <property type="match status" value="2"/>
</dbReference>
<evidence type="ECO:0000313" key="7">
    <source>
        <dbReference type="Proteomes" id="UP000752647"/>
    </source>
</evidence>
<reference evidence="6" key="1">
    <citation type="submission" date="2021-05" db="EMBL/GenBank/DDBJ databases">
        <title>Pangenome of Leuconostoc gelidum warrants species status for Leuconostoc gelidum subsp. gasicomitatum.</title>
        <authorList>
            <person name="Johansson P."/>
            <person name="Sade E."/>
            <person name="Hultman J."/>
            <person name="Auvinen P."/>
            <person name="Bjorkroth J."/>
        </authorList>
    </citation>
    <scope>NUCLEOTIDE SEQUENCE</scope>
    <source>
        <strain evidence="6">A.21.4</strain>
    </source>
</reference>
<keyword evidence="1" id="KW-0677">Repeat</keyword>
<organism evidence="6 7">
    <name type="scientific">Leuconostoc gasicomitatum</name>
    <dbReference type="NCBI Taxonomy" id="115778"/>
    <lineage>
        <taxon>Bacteria</taxon>
        <taxon>Bacillati</taxon>
        <taxon>Bacillota</taxon>
        <taxon>Bacilli</taxon>
        <taxon>Lactobacillales</taxon>
        <taxon>Lactobacillaceae</taxon>
        <taxon>Leuconostoc</taxon>
        <taxon>Leuconostoc gelidum group</taxon>
    </lineage>
</organism>
<dbReference type="Proteomes" id="UP000752647">
    <property type="component" value="Unassembled WGS sequence"/>
</dbReference>
<dbReference type="RefSeq" id="WP_224144224.1">
    <property type="nucleotide sequence ID" value="NZ_CBCPIF010000001.1"/>
</dbReference>
<feature type="compositionally biased region" description="Basic residues" evidence="4">
    <location>
        <begin position="182"/>
        <end position="191"/>
    </location>
</feature>
<dbReference type="AlphaFoldDB" id="A0A9Q3XT38"/>
<evidence type="ECO:0000256" key="4">
    <source>
        <dbReference type="SAM" id="MobiDB-lite"/>
    </source>
</evidence>
<dbReference type="SMART" id="SM00382">
    <property type="entry name" value="AAA"/>
    <property type="match status" value="2"/>
</dbReference>
<dbReference type="Pfam" id="PF00005">
    <property type="entry name" value="ABC_tran"/>
    <property type="match status" value="2"/>
</dbReference>
<evidence type="ECO:0000259" key="5">
    <source>
        <dbReference type="PROSITE" id="PS50893"/>
    </source>
</evidence>
<accession>A0A9Q3XT38</accession>